<evidence type="ECO:0000313" key="3">
    <source>
        <dbReference type="Proteomes" id="UP001320420"/>
    </source>
</evidence>
<gene>
    <name evidence="2" type="ORF">SLS62_000690</name>
</gene>
<feature type="compositionally biased region" description="Low complexity" evidence="1">
    <location>
        <begin position="14"/>
        <end position="24"/>
    </location>
</feature>
<dbReference type="Proteomes" id="UP001320420">
    <property type="component" value="Unassembled WGS sequence"/>
</dbReference>
<organism evidence="2 3">
    <name type="scientific">Diatrype stigma</name>
    <dbReference type="NCBI Taxonomy" id="117547"/>
    <lineage>
        <taxon>Eukaryota</taxon>
        <taxon>Fungi</taxon>
        <taxon>Dikarya</taxon>
        <taxon>Ascomycota</taxon>
        <taxon>Pezizomycotina</taxon>
        <taxon>Sordariomycetes</taxon>
        <taxon>Xylariomycetidae</taxon>
        <taxon>Xylariales</taxon>
        <taxon>Diatrypaceae</taxon>
        <taxon>Diatrype</taxon>
    </lineage>
</organism>
<keyword evidence="3" id="KW-1185">Reference proteome</keyword>
<feature type="region of interest" description="Disordered" evidence="1">
    <location>
        <begin position="1"/>
        <end position="39"/>
    </location>
</feature>
<sequence length="288" mass="30738">MDLQQEAESASQGSTTPTHTSSSPGLSAQQTDDPIPTAVQPTILSPEEKQDLIDRILQAAANIIVSSNGVAYEKIHSPEFDSLIAHITLYVTARAFSGLLFRKLDDLLEAMRSLVRHYVAIADDLTKRGRELAEAASGQGPFRIVGKGKAGQRDWDGDAAVAEADLLAENAAKEKGRADSLRRKVKELLDSVRGNISWYGASGSVIHVGIVDKALHQYEDILKELGIEDGEREPTTTTMPTTTTTMTTIMTLPQSGGEPSGLSAEEGDKTSESGSSRQSSSGSDTVRG</sequence>
<comment type="caution">
    <text evidence="2">The sequence shown here is derived from an EMBL/GenBank/DDBJ whole genome shotgun (WGS) entry which is preliminary data.</text>
</comment>
<protein>
    <submittedName>
        <fullName evidence="2">Uncharacterized protein</fullName>
    </submittedName>
</protein>
<dbReference type="AlphaFoldDB" id="A0AAN9YWF9"/>
<evidence type="ECO:0000256" key="1">
    <source>
        <dbReference type="SAM" id="MobiDB-lite"/>
    </source>
</evidence>
<dbReference type="EMBL" id="JAKJXP020000003">
    <property type="protein sequence ID" value="KAK7757142.1"/>
    <property type="molecule type" value="Genomic_DNA"/>
</dbReference>
<name>A0AAN9YWF9_9PEZI</name>
<feature type="region of interest" description="Disordered" evidence="1">
    <location>
        <begin position="249"/>
        <end position="288"/>
    </location>
</feature>
<accession>A0AAN9YWF9</accession>
<reference evidence="2 3" key="1">
    <citation type="submission" date="2024-02" db="EMBL/GenBank/DDBJ databases">
        <title>De novo assembly and annotation of 12 fungi associated with fruit tree decline syndrome in Ontario, Canada.</title>
        <authorList>
            <person name="Sulman M."/>
            <person name="Ellouze W."/>
            <person name="Ilyukhin E."/>
        </authorList>
    </citation>
    <scope>NUCLEOTIDE SEQUENCE [LARGE SCALE GENOMIC DNA]</scope>
    <source>
        <strain evidence="2 3">M11/M66-122</strain>
    </source>
</reference>
<proteinExistence type="predicted"/>
<feature type="compositionally biased region" description="Polar residues" evidence="1">
    <location>
        <begin position="1"/>
        <end position="13"/>
    </location>
</feature>
<feature type="compositionally biased region" description="Low complexity" evidence="1">
    <location>
        <begin position="272"/>
        <end position="288"/>
    </location>
</feature>
<evidence type="ECO:0000313" key="2">
    <source>
        <dbReference type="EMBL" id="KAK7757142.1"/>
    </source>
</evidence>